<name>A0A4Q9FCZ6_9FLAO</name>
<dbReference type="RefSeq" id="WP_130964294.1">
    <property type="nucleotide sequence ID" value="NZ_SIRT01000007.1"/>
</dbReference>
<protein>
    <submittedName>
        <fullName evidence="3">DUF4339 domain-containing protein</fullName>
    </submittedName>
</protein>
<keyword evidence="1" id="KW-0812">Transmembrane</keyword>
<dbReference type="InterPro" id="IPR025640">
    <property type="entry name" value="GYF_2"/>
</dbReference>
<dbReference type="OrthoDB" id="9764015at2"/>
<proteinExistence type="predicted"/>
<keyword evidence="1" id="KW-0472">Membrane</keyword>
<evidence type="ECO:0000313" key="4">
    <source>
        <dbReference type="Proteomes" id="UP000291142"/>
    </source>
</evidence>
<keyword evidence="4" id="KW-1185">Reference proteome</keyword>
<keyword evidence="1" id="KW-1133">Transmembrane helix</keyword>
<reference evidence="3 4" key="1">
    <citation type="submission" date="2019-02" db="EMBL/GenBank/DDBJ databases">
        <title>Hyunsoonleella sp., isolated from marine sediment.</title>
        <authorList>
            <person name="Liu B.-T."/>
        </authorList>
    </citation>
    <scope>NUCLEOTIDE SEQUENCE [LARGE SCALE GENOMIC DNA]</scope>
    <source>
        <strain evidence="3 4">T58</strain>
    </source>
</reference>
<dbReference type="Pfam" id="PF14237">
    <property type="entry name" value="GYF_2"/>
    <property type="match status" value="1"/>
</dbReference>
<feature type="transmembrane region" description="Helical" evidence="1">
    <location>
        <begin position="78"/>
        <end position="96"/>
    </location>
</feature>
<comment type="caution">
    <text evidence="3">The sequence shown here is derived from an EMBL/GenBank/DDBJ whole genome shotgun (WGS) entry which is preliminary data.</text>
</comment>
<dbReference type="EMBL" id="SIRT01000007">
    <property type="protein sequence ID" value="TBN03221.1"/>
    <property type="molecule type" value="Genomic_DNA"/>
</dbReference>
<sequence>MKYYYLDGIDKLGPYSLDEIKSRKLSLDTMILREDKTKWAPLSDYEELQEVEEELKREVKTKEVVTQKSDDKKKSSSILKFSLLGVLIIIISFFLYQHFSLTEDKSRDLANRFFNAVLMENLDYNIIEEIYPDFRSIGSRIDFQNTCVINNISSNSDGDFEVYATYNHNENNSYPIYLLIGNEKGNAYIKSSRGINYAFYDKVYDFGKKKGCFSDNEDDVEIGKIIHENSLRSDFEYLINIGLSGLYDNLEISSKLSRDRYGWTDGDVTIKNNNEIDFTVLEFDCRVEFYDSNEKLVHTKELHIFNLDANSSTSTSVMSTQRLPSNYRVIPTIKKSYRIENLIKDKVIKEAKFGCF</sequence>
<evidence type="ECO:0000256" key="1">
    <source>
        <dbReference type="SAM" id="Phobius"/>
    </source>
</evidence>
<feature type="domain" description="GYF" evidence="2">
    <location>
        <begin position="3"/>
        <end position="48"/>
    </location>
</feature>
<dbReference type="Proteomes" id="UP000291142">
    <property type="component" value="Unassembled WGS sequence"/>
</dbReference>
<evidence type="ECO:0000259" key="2">
    <source>
        <dbReference type="Pfam" id="PF14237"/>
    </source>
</evidence>
<evidence type="ECO:0000313" key="3">
    <source>
        <dbReference type="EMBL" id="TBN03221.1"/>
    </source>
</evidence>
<dbReference type="AlphaFoldDB" id="A0A4Q9FCZ6"/>
<accession>A0A4Q9FCZ6</accession>
<gene>
    <name evidence="3" type="ORF">EYD45_09400</name>
</gene>
<organism evidence="3 4">
    <name type="scientific">Hyunsoonleella flava</name>
    <dbReference type="NCBI Taxonomy" id="2527939"/>
    <lineage>
        <taxon>Bacteria</taxon>
        <taxon>Pseudomonadati</taxon>
        <taxon>Bacteroidota</taxon>
        <taxon>Flavobacteriia</taxon>
        <taxon>Flavobacteriales</taxon>
        <taxon>Flavobacteriaceae</taxon>
    </lineage>
</organism>